<evidence type="ECO:0000313" key="7">
    <source>
        <dbReference type="Proteomes" id="UP000256645"/>
    </source>
</evidence>
<dbReference type="GO" id="GO:0009277">
    <property type="term" value="C:fungal-type cell wall"/>
    <property type="evidence" value="ECO:0007669"/>
    <property type="project" value="TreeGrafter"/>
</dbReference>
<comment type="caution">
    <text evidence="6">The sequence shown here is derived from an EMBL/GenBank/DDBJ whole genome shotgun (WGS) entry which is preliminary data.</text>
</comment>
<dbReference type="Proteomes" id="UP000256645">
    <property type="component" value="Unassembled WGS sequence"/>
</dbReference>
<feature type="region of interest" description="Disordered" evidence="4">
    <location>
        <begin position="407"/>
        <end position="427"/>
    </location>
</feature>
<dbReference type="PANTHER" id="PTHR20963">
    <property type="entry name" value="MULTIPLE INOSITOL POLYPHOSPHATE PHOSPHATASE-RELATED"/>
    <property type="match status" value="1"/>
</dbReference>
<proteinExistence type="inferred from homology"/>
<dbReference type="InterPro" id="IPR033379">
    <property type="entry name" value="Acid_Pase_AS"/>
</dbReference>
<dbReference type="EC" id="3.1.3.8" evidence="2"/>
<dbReference type="Pfam" id="PF00328">
    <property type="entry name" value="His_Phos_2"/>
    <property type="match status" value="1"/>
</dbReference>
<evidence type="ECO:0000256" key="2">
    <source>
        <dbReference type="ARBA" id="ARBA00012632"/>
    </source>
</evidence>
<dbReference type="OrthoDB" id="6509975at2759"/>
<evidence type="ECO:0000313" key="6">
    <source>
        <dbReference type="EMBL" id="RDW89305.1"/>
    </source>
</evidence>
<keyword evidence="5" id="KW-0732">Signal</keyword>
<evidence type="ECO:0000256" key="3">
    <source>
        <dbReference type="ARBA" id="ARBA00022801"/>
    </source>
</evidence>
<dbReference type="SUPFAM" id="SSF53254">
    <property type="entry name" value="Phosphoglycerate mutase-like"/>
    <property type="match status" value="1"/>
</dbReference>
<feature type="chain" id="PRO_5017785316" description="3-phytase" evidence="5">
    <location>
        <begin position="24"/>
        <end position="551"/>
    </location>
</feature>
<organism evidence="6 7">
    <name type="scientific">Coleophoma cylindrospora</name>
    <dbReference type="NCBI Taxonomy" id="1849047"/>
    <lineage>
        <taxon>Eukaryota</taxon>
        <taxon>Fungi</taxon>
        <taxon>Dikarya</taxon>
        <taxon>Ascomycota</taxon>
        <taxon>Pezizomycotina</taxon>
        <taxon>Leotiomycetes</taxon>
        <taxon>Helotiales</taxon>
        <taxon>Dermateaceae</taxon>
        <taxon>Coleophoma</taxon>
    </lineage>
</organism>
<dbReference type="STRING" id="1849047.A0A3D8SSP6"/>
<comment type="similarity">
    <text evidence="1">Belongs to the histidine acid phosphatase family.</text>
</comment>
<dbReference type="Gene3D" id="3.40.50.1240">
    <property type="entry name" value="Phosphoglycerate mutase-like"/>
    <property type="match status" value="1"/>
</dbReference>
<accession>A0A3D8SSP6</accession>
<dbReference type="PROSITE" id="PS00616">
    <property type="entry name" value="HIS_ACID_PHOSPHAT_1"/>
    <property type="match status" value="1"/>
</dbReference>
<keyword evidence="3" id="KW-0378">Hydrolase</keyword>
<name>A0A3D8SSP6_9HELO</name>
<dbReference type="EMBL" id="PDLM01000001">
    <property type="protein sequence ID" value="RDW89305.1"/>
    <property type="molecule type" value="Genomic_DNA"/>
</dbReference>
<gene>
    <name evidence="6" type="ORF">BP6252_01337</name>
</gene>
<dbReference type="PANTHER" id="PTHR20963:SF23">
    <property type="entry name" value="3-PHYTASE"/>
    <property type="match status" value="1"/>
</dbReference>
<keyword evidence="7" id="KW-1185">Reference proteome</keyword>
<protein>
    <recommendedName>
        <fullName evidence="2">3-phytase</fullName>
        <ecNumber evidence="2">3.1.3.8</ecNumber>
    </recommendedName>
</protein>
<sequence length="551" mass="58808">MPVFSAHTASVAASLLLATQVSATTYLAPEQVINLPDSSSASKPLEWLGANSPYFAGPNVHGISRDVPEGCVVDQVAIVSRHGSRFPDSGAYAQWTTLQAKIANATFEASGSLAFLETWKPVLTNPSAQMSQESPTGYKEAYDLGYTVRTRYPDLYQYGSPFISWANLYPRVVQTARNFVRGFLGHLADDLATVITVNSTGSPDAFFDSLSPSDLCPAFVDGNGGTYATEWNSIYLPPITERLNALISGNLTLSDTDVSIIPYLCGYESQITGTLSPFCNVFSNAELEKYEYAQSLRYYYGIGPGEDLPSKMMIPFLNKLVDILAGGPGQNGTFANGTSFTLPSIITTFLNDGQLTELGAASGVWDDEAPLSGTTMTKGRKYYASHFVTQRGLFSIERLTCSSKAGTQAVKRSNHNKRKPMPFGAPIVARDTNNSTVVAYPSSFVTSGTAPASSATATSTPSAPSTPSAGNSTYVRILLNDAVYPLPSCHAGPGKSCLLDTYVKYVADKLAAVGSYHDACNVTNTAVPTTDPKGASFFFNLGESWLAEVAP</sequence>
<feature type="signal peptide" evidence="5">
    <location>
        <begin position="1"/>
        <end position="23"/>
    </location>
</feature>
<dbReference type="CDD" id="cd07061">
    <property type="entry name" value="HP_HAP_like"/>
    <property type="match status" value="1"/>
</dbReference>
<dbReference type="GO" id="GO:0003993">
    <property type="term" value="F:acid phosphatase activity"/>
    <property type="evidence" value="ECO:0007669"/>
    <property type="project" value="TreeGrafter"/>
</dbReference>
<dbReference type="AlphaFoldDB" id="A0A3D8SSP6"/>
<dbReference type="InterPro" id="IPR000560">
    <property type="entry name" value="His_Pase_clade-2"/>
</dbReference>
<dbReference type="GO" id="GO:0016158">
    <property type="term" value="F:inositol hexakisphosphate 3-phosphatase activity"/>
    <property type="evidence" value="ECO:0007669"/>
    <property type="project" value="UniProtKB-EC"/>
</dbReference>
<reference evidence="6 7" key="1">
    <citation type="journal article" date="2018" name="IMA Fungus">
        <title>IMA Genome-F 9: Draft genome sequence of Annulohypoxylon stygium, Aspergillus mulundensis, Berkeleyomyces basicola (syn. Thielaviopsis basicola), Ceratocystis smalleyi, two Cercospora beticola strains, Coleophoma cylindrospora, Fusarium fracticaudum, Phialophora cf. hyalina, and Morchella septimelata.</title>
        <authorList>
            <person name="Wingfield B.D."/>
            <person name="Bills G.F."/>
            <person name="Dong Y."/>
            <person name="Huang W."/>
            <person name="Nel W.J."/>
            <person name="Swalarsk-Parry B.S."/>
            <person name="Vaghefi N."/>
            <person name="Wilken P.M."/>
            <person name="An Z."/>
            <person name="de Beer Z.W."/>
            <person name="De Vos L."/>
            <person name="Chen L."/>
            <person name="Duong T.A."/>
            <person name="Gao Y."/>
            <person name="Hammerbacher A."/>
            <person name="Kikkert J.R."/>
            <person name="Li Y."/>
            <person name="Li H."/>
            <person name="Li K."/>
            <person name="Li Q."/>
            <person name="Liu X."/>
            <person name="Ma X."/>
            <person name="Naidoo K."/>
            <person name="Pethybridge S.J."/>
            <person name="Sun J."/>
            <person name="Steenkamp E.T."/>
            <person name="van der Nest M.A."/>
            <person name="van Wyk S."/>
            <person name="Wingfield M.J."/>
            <person name="Xiong C."/>
            <person name="Yue Q."/>
            <person name="Zhang X."/>
        </authorList>
    </citation>
    <scope>NUCLEOTIDE SEQUENCE [LARGE SCALE GENOMIC DNA]</scope>
    <source>
        <strain evidence="6 7">BP6252</strain>
    </source>
</reference>
<evidence type="ECO:0000256" key="5">
    <source>
        <dbReference type="SAM" id="SignalP"/>
    </source>
</evidence>
<evidence type="ECO:0000256" key="4">
    <source>
        <dbReference type="SAM" id="MobiDB-lite"/>
    </source>
</evidence>
<evidence type="ECO:0000256" key="1">
    <source>
        <dbReference type="ARBA" id="ARBA00005375"/>
    </source>
</evidence>
<dbReference type="InterPro" id="IPR029033">
    <property type="entry name" value="His_PPase_superfam"/>
</dbReference>